<keyword evidence="5 6" id="KW-0472">Membrane</keyword>
<comment type="similarity">
    <text evidence="2 6">Belongs to the 4-toluene sulfonate uptake permease (TSUP) (TC 2.A.102) family.</text>
</comment>
<feature type="transmembrane region" description="Helical" evidence="6">
    <location>
        <begin position="55"/>
        <end position="83"/>
    </location>
</feature>
<comment type="subcellular location">
    <subcellularLocation>
        <location evidence="6">Cell membrane</location>
        <topology evidence="6">Multi-pass membrane protein</topology>
    </subcellularLocation>
    <subcellularLocation>
        <location evidence="1">Membrane</location>
        <topology evidence="1">Multi-pass membrane protein</topology>
    </subcellularLocation>
</comment>
<feature type="transmembrane region" description="Helical" evidence="6">
    <location>
        <begin position="95"/>
        <end position="114"/>
    </location>
</feature>
<evidence type="ECO:0000313" key="7">
    <source>
        <dbReference type="EMBL" id="THV43366.1"/>
    </source>
</evidence>
<keyword evidence="6" id="KW-1003">Cell membrane</keyword>
<evidence type="ECO:0000256" key="1">
    <source>
        <dbReference type="ARBA" id="ARBA00004141"/>
    </source>
</evidence>
<protein>
    <recommendedName>
        <fullName evidence="6">Probable membrane transporter protein</fullName>
    </recommendedName>
</protein>
<feature type="transmembrane region" description="Helical" evidence="6">
    <location>
        <begin position="279"/>
        <end position="300"/>
    </location>
</feature>
<dbReference type="PANTHER" id="PTHR43701:SF12">
    <property type="entry name" value="MEMBRANE TRANSPORTER PROTEIN YTNM-RELATED"/>
    <property type="match status" value="1"/>
</dbReference>
<keyword evidence="4 6" id="KW-1133">Transmembrane helix</keyword>
<sequence>MLTTPTDLVEYRETPDFREPEVIAQGLISAVAGFLAQLVDGSLGMGFGTITMTFLLGLGIAPAVASASVNVATIGTGLVSAAAHHRFRNVHWPTALALGVPGAIGGLAGAWALVSLTNLDAATPVTSSILIALGIAIVWRFAKSSGTHHGSRPDRKYLTVPTGLAGGFLAAAGGGGWGPVTMPIMLTTSRLAPNQVVGSVSTAQVAASAAAVVGFWLAIPESLTVLWPLVVGMAVGGMIAAPIAAWLTRKIPTARLGSTIGFLVVGLNLRTLLGNFNLSWQLSTVLFTLIALAWVASLVIPGKRTTAGIVAPKAEPVEAEA</sequence>
<evidence type="ECO:0000256" key="4">
    <source>
        <dbReference type="ARBA" id="ARBA00022989"/>
    </source>
</evidence>
<evidence type="ECO:0000256" key="2">
    <source>
        <dbReference type="ARBA" id="ARBA00009142"/>
    </source>
</evidence>
<reference evidence="8" key="1">
    <citation type="submission" date="2019-04" db="EMBL/GenBank/DDBJ databases">
        <title>Nocardioides xinjiangensis sp. nov.</title>
        <authorList>
            <person name="Liu S."/>
        </authorList>
    </citation>
    <scope>NUCLEOTIDE SEQUENCE [LARGE SCALE GENOMIC DNA]</scope>
    <source>
        <strain evidence="8">18</strain>
    </source>
</reference>
<dbReference type="OrthoDB" id="45564at2"/>
<dbReference type="Proteomes" id="UP000308760">
    <property type="component" value="Unassembled WGS sequence"/>
</dbReference>
<evidence type="ECO:0000313" key="8">
    <source>
        <dbReference type="Proteomes" id="UP000308760"/>
    </source>
</evidence>
<dbReference type="Pfam" id="PF01925">
    <property type="entry name" value="TauE"/>
    <property type="match status" value="1"/>
</dbReference>
<dbReference type="PANTHER" id="PTHR43701">
    <property type="entry name" value="MEMBRANE TRANSPORTER PROTEIN MJ0441-RELATED"/>
    <property type="match status" value="1"/>
</dbReference>
<keyword evidence="3 6" id="KW-0812">Transmembrane</keyword>
<dbReference type="EMBL" id="STGY01000004">
    <property type="protein sequence ID" value="THV43366.1"/>
    <property type="molecule type" value="Genomic_DNA"/>
</dbReference>
<dbReference type="GO" id="GO:0005886">
    <property type="term" value="C:plasma membrane"/>
    <property type="evidence" value="ECO:0007669"/>
    <property type="project" value="UniProtKB-SubCell"/>
</dbReference>
<organism evidence="7 8">
    <name type="scientific">Glycomyces buryatensis</name>
    <dbReference type="NCBI Taxonomy" id="2570927"/>
    <lineage>
        <taxon>Bacteria</taxon>
        <taxon>Bacillati</taxon>
        <taxon>Actinomycetota</taxon>
        <taxon>Actinomycetes</taxon>
        <taxon>Glycomycetales</taxon>
        <taxon>Glycomycetaceae</taxon>
        <taxon>Glycomyces</taxon>
    </lineage>
</organism>
<name>A0A4V4HSY3_9ACTN</name>
<accession>A0A4V4HSY3</accession>
<dbReference type="AlphaFoldDB" id="A0A4V4HSY3"/>
<keyword evidence="8" id="KW-1185">Reference proteome</keyword>
<feature type="transmembrane region" description="Helical" evidence="6">
    <location>
        <begin position="196"/>
        <end position="219"/>
    </location>
</feature>
<dbReference type="InterPro" id="IPR002781">
    <property type="entry name" value="TM_pro_TauE-like"/>
</dbReference>
<evidence type="ECO:0000256" key="5">
    <source>
        <dbReference type="ARBA" id="ARBA00023136"/>
    </source>
</evidence>
<feature type="transmembrane region" description="Helical" evidence="6">
    <location>
        <begin position="225"/>
        <end position="247"/>
    </location>
</feature>
<evidence type="ECO:0000256" key="3">
    <source>
        <dbReference type="ARBA" id="ARBA00022692"/>
    </source>
</evidence>
<feature type="transmembrane region" description="Helical" evidence="6">
    <location>
        <begin position="162"/>
        <end position="184"/>
    </location>
</feature>
<comment type="caution">
    <text evidence="7">The sequence shown here is derived from an EMBL/GenBank/DDBJ whole genome shotgun (WGS) entry which is preliminary data.</text>
</comment>
<dbReference type="InterPro" id="IPR051598">
    <property type="entry name" value="TSUP/Inactive_protease-like"/>
</dbReference>
<evidence type="ECO:0000256" key="6">
    <source>
        <dbReference type="RuleBase" id="RU363041"/>
    </source>
</evidence>
<reference evidence="7 8" key="2">
    <citation type="submission" date="2019-05" db="EMBL/GenBank/DDBJ databases">
        <title>Glycomyces buryatensis sp. nov.</title>
        <authorList>
            <person name="Nikitina E."/>
        </authorList>
    </citation>
    <scope>NUCLEOTIDE SEQUENCE [LARGE SCALE GENOMIC DNA]</scope>
    <source>
        <strain evidence="7 8">18</strain>
    </source>
</reference>
<feature type="transmembrane region" description="Helical" evidence="6">
    <location>
        <begin position="121"/>
        <end position="142"/>
    </location>
</feature>
<proteinExistence type="inferred from homology"/>
<gene>
    <name evidence="7" type="ORF">FAB82_01420</name>
</gene>